<comment type="similarity">
    <text evidence="3 12">Belongs to the protein disulfide isomerase family.</text>
</comment>
<dbReference type="CDD" id="cd02981">
    <property type="entry name" value="PDI_b_family"/>
    <property type="match status" value="1"/>
</dbReference>
<feature type="chain" id="PRO_5044529653" description="Protein disulfide-isomerase" evidence="13">
    <location>
        <begin position="17"/>
        <end position="500"/>
    </location>
</feature>
<dbReference type="CDD" id="cd02995">
    <property type="entry name" value="PDI_a_PDI_a'_C"/>
    <property type="match status" value="1"/>
</dbReference>
<feature type="region of interest" description="Disordered" evidence="14">
    <location>
        <begin position="465"/>
        <end position="500"/>
    </location>
</feature>
<comment type="subcellular location">
    <subcellularLocation>
        <location evidence="2">Endoplasmic reticulum lumen</location>
    </subcellularLocation>
</comment>
<feature type="signal peptide" evidence="13">
    <location>
        <begin position="1"/>
        <end position="16"/>
    </location>
</feature>
<dbReference type="PROSITE" id="PS00194">
    <property type="entry name" value="THIOREDOXIN_1"/>
    <property type="match status" value="2"/>
</dbReference>
<sequence>MFVPLLIVAYLTGSFAGEYTQDKGVLVLGKDNFEDAINEYKYILVEFYAPWCGHCKALAPEYEKAAQTLNEEGSEIKLAKVDATVETSLAEKYEVRGYPTMKFFRDGKPSEYQAGRTAADMVNWLKKKTGPPAANLETIEAAKAMIEKDEVVVIGFFKDQDSEAAKAFKGAAAGIDDIPFGVTSNKDLYKEFEVDTENGVVLFKKFDEGRNTYEGEITSEGVSKFVAANKLPLIVEFTQESAQKIFGGEVKSHILLFLNKEKEPEEMIKDFRSAAAGFKGKVLFIYINIADEDNARILEFFGLKAEECPATRIIQLDEDMTKYKPQSKDLSAEGIKKFVQDFLDGNLKPHLMTEEIPEDWDKNPVKVLVGKNFDAVARNKDKDVLVEFYAPWCGHCKQLAPIWDQLGEKFKDRADIVVAKMDSTANEIEDVKISSFPTIKFFPKNSDQIVDYNGERTLEGLTKFLESGGKDGAGPADEEEEDEEEEEEETAGEGETHDEL</sequence>
<evidence type="ECO:0000256" key="6">
    <source>
        <dbReference type="ARBA" id="ARBA00022737"/>
    </source>
</evidence>
<evidence type="ECO:0000256" key="2">
    <source>
        <dbReference type="ARBA" id="ARBA00004319"/>
    </source>
</evidence>
<dbReference type="CDD" id="cd02982">
    <property type="entry name" value="PDI_b'_family"/>
    <property type="match status" value="1"/>
</dbReference>
<evidence type="ECO:0000256" key="9">
    <source>
        <dbReference type="ARBA" id="ARBA00023235"/>
    </source>
</evidence>
<feature type="compositionally biased region" description="Acidic residues" evidence="14">
    <location>
        <begin position="476"/>
        <end position="493"/>
    </location>
</feature>
<dbReference type="Proteomes" id="UP001634394">
    <property type="component" value="Unassembled WGS sequence"/>
</dbReference>
<evidence type="ECO:0000256" key="13">
    <source>
        <dbReference type="RuleBase" id="RU361130"/>
    </source>
</evidence>
<reference evidence="16 17" key="1">
    <citation type="submission" date="2024-11" db="EMBL/GenBank/DDBJ databases">
        <title>Chromosome-level genome assembly of the freshwater bivalve Anodonta woodiana.</title>
        <authorList>
            <person name="Chen X."/>
        </authorList>
    </citation>
    <scope>NUCLEOTIDE SEQUENCE [LARGE SCALE GENOMIC DNA]</scope>
    <source>
        <strain evidence="16">MN2024</strain>
        <tissue evidence="16">Gills</tissue>
    </source>
</reference>
<feature type="disulfide bond" description="Redox-active" evidence="11">
    <location>
        <begin position="393"/>
        <end position="396"/>
    </location>
</feature>
<keyword evidence="10 11" id="KW-0676">Redox-active center</keyword>
<keyword evidence="7" id="KW-0256">Endoplasmic reticulum</keyword>
<keyword evidence="17" id="KW-1185">Reference proteome</keyword>
<dbReference type="InterPro" id="IPR005792">
    <property type="entry name" value="Prot_disulphide_isomerase"/>
</dbReference>
<dbReference type="PRINTS" id="PR00421">
    <property type="entry name" value="THIOREDOXIN"/>
</dbReference>
<dbReference type="Pfam" id="PF00085">
    <property type="entry name" value="Thioredoxin"/>
    <property type="match status" value="2"/>
</dbReference>
<keyword evidence="6" id="KW-0677">Repeat</keyword>
<comment type="caution">
    <text evidence="16">The sequence shown here is derived from an EMBL/GenBank/DDBJ whole genome shotgun (WGS) entry which is preliminary data.</text>
</comment>
<dbReference type="NCBIfam" id="TIGR01126">
    <property type="entry name" value="pdi_dom"/>
    <property type="match status" value="2"/>
</dbReference>
<dbReference type="Pfam" id="PF13848">
    <property type="entry name" value="Thioredoxin_6"/>
    <property type="match status" value="1"/>
</dbReference>
<gene>
    <name evidence="16" type="ORF">ACJMK2_035305</name>
</gene>
<dbReference type="Gene3D" id="3.40.30.10">
    <property type="entry name" value="Glutaredoxin"/>
    <property type="match status" value="4"/>
</dbReference>
<dbReference type="InterPro" id="IPR013766">
    <property type="entry name" value="Thioredoxin_domain"/>
</dbReference>
<dbReference type="NCBIfam" id="TIGR01130">
    <property type="entry name" value="ER_PDI_fam"/>
    <property type="match status" value="1"/>
</dbReference>
<dbReference type="InterPro" id="IPR017937">
    <property type="entry name" value="Thioredoxin_CS"/>
</dbReference>
<evidence type="ECO:0000256" key="8">
    <source>
        <dbReference type="ARBA" id="ARBA00023157"/>
    </source>
</evidence>
<evidence type="ECO:0000313" key="16">
    <source>
        <dbReference type="EMBL" id="KAL3877615.1"/>
    </source>
</evidence>
<dbReference type="PANTHER" id="PTHR18929">
    <property type="entry name" value="PROTEIN DISULFIDE ISOMERASE"/>
    <property type="match status" value="1"/>
</dbReference>
<feature type="domain" description="Thioredoxin" evidence="15">
    <location>
        <begin position="342"/>
        <end position="470"/>
    </location>
</feature>
<feature type="disulfide bond" description="Redox-active" evidence="11">
    <location>
        <begin position="52"/>
        <end position="55"/>
    </location>
</feature>
<dbReference type="SUPFAM" id="SSF52833">
    <property type="entry name" value="Thioredoxin-like"/>
    <property type="match status" value="4"/>
</dbReference>
<dbReference type="FunFam" id="3.40.30.10:FF:000042">
    <property type="entry name" value="protein disulfide-isomerase A2"/>
    <property type="match status" value="1"/>
</dbReference>
<proteinExistence type="inferred from homology"/>
<name>A0ABD3WYI3_SINWO</name>
<organism evidence="16 17">
    <name type="scientific">Sinanodonta woodiana</name>
    <name type="common">Chinese pond mussel</name>
    <name type="synonym">Anodonta woodiana</name>
    <dbReference type="NCBI Taxonomy" id="1069815"/>
    <lineage>
        <taxon>Eukaryota</taxon>
        <taxon>Metazoa</taxon>
        <taxon>Spiralia</taxon>
        <taxon>Lophotrochozoa</taxon>
        <taxon>Mollusca</taxon>
        <taxon>Bivalvia</taxon>
        <taxon>Autobranchia</taxon>
        <taxon>Heteroconchia</taxon>
        <taxon>Palaeoheterodonta</taxon>
        <taxon>Unionida</taxon>
        <taxon>Unionoidea</taxon>
        <taxon>Unionidae</taxon>
        <taxon>Unioninae</taxon>
        <taxon>Sinanodonta</taxon>
    </lineage>
</organism>
<dbReference type="FunFam" id="3.40.30.10:FF:000030">
    <property type="entry name" value="Protein disulfide-isomerase"/>
    <property type="match status" value="1"/>
</dbReference>
<dbReference type="PANTHER" id="PTHR18929:SF240">
    <property type="entry name" value="PROTEIN DISULFIDE-ISOMERASE"/>
    <property type="match status" value="1"/>
</dbReference>
<dbReference type="AlphaFoldDB" id="A0ABD3WYI3"/>
<evidence type="ECO:0000256" key="14">
    <source>
        <dbReference type="SAM" id="MobiDB-lite"/>
    </source>
</evidence>
<evidence type="ECO:0000256" key="1">
    <source>
        <dbReference type="ARBA" id="ARBA00001182"/>
    </source>
</evidence>
<dbReference type="EMBL" id="JBJQND010000005">
    <property type="protein sequence ID" value="KAL3877615.1"/>
    <property type="molecule type" value="Genomic_DNA"/>
</dbReference>
<dbReference type="InterPro" id="IPR005788">
    <property type="entry name" value="PDI_thioredoxin-like_dom"/>
</dbReference>
<dbReference type="GO" id="GO:0003756">
    <property type="term" value="F:protein disulfide isomerase activity"/>
    <property type="evidence" value="ECO:0007669"/>
    <property type="project" value="UniProtKB-EC"/>
</dbReference>
<comment type="catalytic activity">
    <reaction evidence="1 13">
        <text>Catalyzes the rearrangement of -S-S- bonds in proteins.</text>
        <dbReference type="EC" id="5.3.4.1"/>
    </reaction>
</comment>
<dbReference type="FunFam" id="3.40.30.10:FF:000023">
    <property type="entry name" value="Protein disulfide-isomerase"/>
    <property type="match status" value="1"/>
</dbReference>
<evidence type="ECO:0000256" key="7">
    <source>
        <dbReference type="ARBA" id="ARBA00022824"/>
    </source>
</evidence>
<dbReference type="CDD" id="cd02961">
    <property type="entry name" value="PDI_a_family"/>
    <property type="match status" value="1"/>
</dbReference>
<dbReference type="GO" id="GO:0005788">
    <property type="term" value="C:endoplasmic reticulum lumen"/>
    <property type="evidence" value="ECO:0007669"/>
    <property type="project" value="UniProtKB-SubCell"/>
</dbReference>
<feature type="domain" description="Thioredoxin" evidence="15">
    <location>
        <begin position="10"/>
        <end position="130"/>
    </location>
</feature>
<evidence type="ECO:0000256" key="11">
    <source>
        <dbReference type="PIRSR" id="PIRSR605792-51"/>
    </source>
</evidence>
<evidence type="ECO:0000256" key="3">
    <source>
        <dbReference type="ARBA" id="ARBA00006347"/>
    </source>
</evidence>
<keyword evidence="5 13" id="KW-0732">Signal</keyword>
<keyword evidence="9 13" id="KW-0413">Isomerase</keyword>
<protein>
    <recommendedName>
        <fullName evidence="4 13">Protein disulfide-isomerase</fullName>
        <ecNumber evidence="4 13">5.3.4.1</ecNumber>
    </recommendedName>
</protein>
<dbReference type="EC" id="5.3.4.1" evidence="4 13"/>
<evidence type="ECO:0000256" key="10">
    <source>
        <dbReference type="ARBA" id="ARBA00023284"/>
    </source>
</evidence>
<dbReference type="PROSITE" id="PS51352">
    <property type="entry name" value="THIOREDOXIN_2"/>
    <property type="match status" value="2"/>
</dbReference>
<keyword evidence="8 11" id="KW-1015">Disulfide bond</keyword>
<evidence type="ECO:0000256" key="5">
    <source>
        <dbReference type="ARBA" id="ARBA00022729"/>
    </source>
</evidence>
<evidence type="ECO:0000256" key="4">
    <source>
        <dbReference type="ARBA" id="ARBA00012723"/>
    </source>
</evidence>
<dbReference type="FunFam" id="3.40.30.10:FF:000027">
    <property type="entry name" value="protein disulfide-isomerase A2"/>
    <property type="match status" value="1"/>
</dbReference>
<evidence type="ECO:0000256" key="12">
    <source>
        <dbReference type="RuleBase" id="RU004208"/>
    </source>
</evidence>
<evidence type="ECO:0000259" key="15">
    <source>
        <dbReference type="PROSITE" id="PS51352"/>
    </source>
</evidence>
<evidence type="ECO:0000313" key="17">
    <source>
        <dbReference type="Proteomes" id="UP001634394"/>
    </source>
</evidence>
<accession>A0ABD3WYI3</accession>
<dbReference type="InterPro" id="IPR036249">
    <property type="entry name" value="Thioredoxin-like_sf"/>
</dbReference>